<dbReference type="GO" id="GO:1990456">
    <property type="term" value="P:mitochondrion-endoplasmic reticulum membrane tethering"/>
    <property type="evidence" value="ECO:0007669"/>
    <property type="project" value="EnsemblFungi"/>
</dbReference>
<dbReference type="GO" id="GO:0015914">
    <property type="term" value="P:phospholipid transport"/>
    <property type="evidence" value="ECO:0007669"/>
    <property type="project" value="EnsemblFungi"/>
</dbReference>
<dbReference type="OrthoDB" id="17927at2759"/>
<keyword evidence="13" id="KW-1185">Reference proteome</keyword>
<dbReference type="Proteomes" id="UP000005666">
    <property type="component" value="Chromosome 1"/>
</dbReference>
<dbReference type="PANTHER" id="PTHR28185">
    <property type="entry name" value="MITOCHONDRIAL DISTRIBUTION AND MORPHOLOGY PROTEIN 34"/>
    <property type="match status" value="1"/>
</dbReference>
<evidence type="ECO:0000256" key="2">
    <source>
        <dbReference type="ARBA" id="ARBA00022448"/>
    </source>
</evidence>
<dbReference type="PROSITE" id="PS51847">
    <property type="entry name" value="SMP"/>
    <property type="match status" value="1"/>
</dbReference>
<name>G8BP32_TETPH</name>
<feature type="compositionally biased region" description="Polar residues" evidence="10">
    <location>
        <begin position="404"/>
        <end position="419"/>
    </location>
</feature>
<dbReference type="STRING" id="1071381.G8BP32"/>
<dbReference type="KEGG" id="tpf:TPHA_0A05860"/>
<evidence type="ECO:0000256" key="9">
    <source>
        <dbReference type="ARBA" id="ARBA00023136"/>
    </source>
</evidence>
<proteinExistence type="predicted"/>
<keyword evidence="2" id="KW-0813">Transport</keyword>
<dbReference type="InterPro" id="IPR031468">
    <property type="entry name" value="SMP_LBD"/>
</dbReference>
<protein>
    <recommendedName>
        <fullName evidence="11">SMP-LTD domain-containing protein</fullName>
    </recommendedName>
</protein>
<evidence type="ECO:0000256" key="7">
    <source>
        <dbReference type="ARBA" id="ARBA00023121"/>
    </source>
</evidence>
<keyword evidence="6" id="KW-0445">Lipid transport</keyword>
<dbReference type="InterPro" id="IPR027536">
    <property type="entry name" value="MDM34"/>
</dbReference>
<evidence type="ECO:0000256" key="5">
    <source>
        <dbReference type="ARBA" id="ARBA00022787"/>
    </source>
</evidence>
<accession>G8BP32</accession>
<evidence type="ECO:0000256" key="3">
    <source>
        <dbReference type="ARBA" id="ARBA00022452"/>
    </source>
</evidence>
<dbReference type="eggNOG" id="ENOG502QT3W">
    <property type="taxonomic scope" value="Eukaryota"/>
</dbReference>
<evidence type="ECO:0000256" key="1">
    <source>
        <dbReference type="ARBA" id="ARBA00004370"/>
    </source>
</evidence>
<gene>
    <name evidence="12" type="primary">TPHA0A05860</name>
    <name evidence="12" type="ordered locus">TPHA_0A05860</name>
</gene>
<dbReference type="HOGENOM" id="CLU_036329_0_0_1"/>
<feature type="compositionally biased region" description="Low complexity" evidence="10">
    <location>
        <begin position="392"/>
        <end position="403"/>
    </location>
</feature>
<dbReference type="GO" id="GO:0032865">
    <property type="term" value="C:ERMES complex"/>
    <property type="evidence" value="ECO:0007669"/>
    <property type="project" value="EnsemblFungi"/>
</dbReference>
<dbReference type="GeneID" id="11532194"/>
<keyword evidence="3" id="KW-1134">Transmembrane beta strand</keyword>
<comment type="subcellular location">
    <subcellularLocation>
        <location evidence="1">Membrane</location>
    </subcellularLocation>
</comment>
<organism evidence="12 13">
    <name type="scientific">Tetrapisispora phaffii (strain ATCC 24235 / CBS 4417 / NBRC 1672 / NRRL Y-8282 / UCD 70-5)</name>
    <name type="common">Yeast</name>
    <name type="synonym">Fabospora phaffii</name>
    <dbReference type="NCBI Taxonomy" id="1071381"/>
    <lineage>
        <taxon>Eukaryota</taxon>
        <taxon>Fungi</taxon>
        <taxon>Dikarya</taxon>
        <taxon>Ascomycota</taxon>
        <taxon>Saccharomycotina</taxon>
        <taxon>Saccharomycetes</taxon>
        <taxon>Saccharomycetales</taxon>
        <taxon>Saccharomycetaceae</taxon>
        <taxon>Tetrapisispora</taxon>
    </lineage>
</organism>
<dbReference type="GO" id="GO:0008289">
    <property type="term" value="F:lipid binding"/>
    <property type="evidence" value="ECO:0007669"/>
    <property type="project" value="UniProtKB-KW"/>
</dbReference>
<keyword evidence="4" id="KW-0812">Transmembrane</keyword>
<keyword evidence="5" id="KW-1000">Mitochondrion outer membrane</keyword>
<feature type="compositionally biased region" description="Basic residues" evidence="10">
    <location>
        <begin position="380"/>
        <end position="391"/>
    </location>
</feature>
<evidence type="ECO:0000313" key="12">
    <source>
        <dbReference type="EMBL" id="CCE61660.1"/>
    </source>
</evidence>
<reference evidence="12 13" key="1">
    <citation type="journal article" date="2011" name="Proc. Natl. Acad. Sci. U.S.A.">
        <title>Evolutionary erosion of yeast sex chromosomes by mating-type switching accidents.</title>
        <authorList>
            <person name="Gordon J.L."/>
            <person name="Armisen D."/>
            <person name="Proux-Wera E."/>
            <person name="Oheigeartaigh S.S."/>
            <person name="Byrne K.P."/>
            <person name="Wolfe K.H."/>
        </authorList>
    </citation>
    <scope>NUCLEOTIDE SEQUENCE [LARGE SCALE GENOMIC DNA]</scope>
    <source>
        <strain evidence="13">ATCC 24235 / CBS 4417 / NBRC 1672 / NRRL Y-8282 / UCD 70-5</strain>
    </source>
</reference>
<keyword evidence="7" id="KW-0446">Lipid-binding</keyword>
<sequence>MSFRFDEQSFQDDSFNKFMKSMLTKALNSRKKNSDSNGATNESNDDSDLSCRDGRGKESKLDLLKKEVTVSKVDFPSTPHLEILDLDLCAQQPRSIAKSICKVSFKDALLQIETEIEANLSLLSTNSSPNFTTPHITCNDSFPIPITITFTQIQLEAITNVFVKKNGVGLSFNDVSLDFKFDCSIKLLQPYLAKRLKNTMQSVFKDVLPSIIFNMSKSWFISDDKTNATKIKNKQRNSKNNTTINLADGTDDTNEVMNISKRNMLTIESHLTELSPINMLKLSTLTSSRQTLSLHSLTFNSLSSIPSCLDRQNYHLFNSKIPSLATINTDVSEKNANAVIKNKNYLSEDIVNNNEIDLPKIISIQNTLFERASNNEQIRPNRRKIKIKSFKSSKTTANKKSNNIQEKNTSESTKQTSHASNIGLSIHQLAQHELAELDPTITHTSEPVTPVDGSHLMNATHIPFTKEPIGHHVNSEIDDEYEFFRHKQFTNRIDYFSRKPELFKIHASFDDKNTNKIAHEVIDKENLNLNRLHCTEATVSPFFEKKEVLASLV</sequence>
<dbReference type="RefSeq" id="XP_003684094.1">
    <property type="nucleotide sequence ID" value="XM_003684046.1"/>
</dbReference>
<dbReference type="OMA" id="PGCLERQ"/>
<evidence type="ECO:0000256" key="6">
    <source>
        <dbReference type="ARBA" id="ARBA00023055"/>
    </source>
</evidence>
<feature type="region of interest" description="Disordered" evidence="10">
    <location>
        <begin position="27"/>
        <end position="53"/>
    </location>
</feature>
<dbReference type="InterPro" id="IPR058825">
    <property type="entry name" value="MDM34_N"/>
</dbReference>
<feature type="region of interest" description="Disordered" evidence="10">
    <location>
        <begin position="375"/>
        <end position="419"/>
    </location>
</feature>
<dbReference type="Pfam" id="PF26545">
    <property type="entry name" value="Mdm34_N"/>
    <property type="match status" value="1"/>
</dbReference>
<keyword evidence="9" id="KW-0472">Membrane</keyword>
<evidence type="ECO:0000259" key="11">
    <source>
        <dbReference type="PROSITE" id="PS51847"/>
    </source>
</evidence>
<dbReference type="AlphaFoldDB" id="G8BP32"/>
<feature type="domain" description="SMP-LTD" evidence="11">
    <location>
        <begin position="1"/>
        <end position="217"/>
    </location>
</feature>
<evidence type="ECO:0000256" key="8">
    <source>
        <dbReference type="ARBA" id="ARBA00023128"/>
    </source>
</evidence>
<keyword evidence="8" id="KW-0496">Mitochondrion</keyword>
<dbReference type="EMBL" id="HE612856">
    <property type="protein sequence ID" value="CCE61660.1"/>
    <property type="molecule type" value="Genomic_DNA"/>
</dbReference>
<evidence type="ECO:0000256" key="10">
    <source>
        <dbReference type="SAM" id="MobiDB-lite"/>
    </source>
</evidence>
<evidence type="ECO:0000256" key="4">
    <source>
        <dbReference type="ARBA" id="ARBA00022692"/>
    </source>
</evidence>
<dbReference type="PANTHER" id="PTHR28185:SF1">
    <property type="entry name" value="MITOCHONDRIAL DISTRIBUTION AND MORPHOLOGY PROTEIN 34"/>
    <property type="match status" value="1"/>
</dbReference>
<evidence type="ECO:0000313" key="13">
    <source>
        <dbReference type="Proteomes" id="UP000005666"/>
    </source>
</evidence>
<dbReference type="GO" id="GO:0007005">
    <property type="term" value="P:mitochondrion organization"/>
    <property type="evidence" value="ECO:0007669"/>
    <property type="project" value="EnsemblFungi"/>
</dbReference>